<evidence type="ECO:0000313" key="4">
    <source>
        <dbReference type="Proteomes" id="UP000646365"/>
    </source>
</evidence>
<dbReference type="InterPro" id="IPR053024">
    <property type="entry name" value="Fungal_surface_NADase"/>
</dbReference>
<dbReference type="PANTHER" id="PTHR42059">
    <property type="entry name" value="TNT DOMAIN-CONTAINING PROTEIN"/>
    <property type="match status" value="1"/>
</dbReference>
<dbReference type="InterPro" id="IPR025331">
    <property type="entry name" value="TNT"/>
</dbReference>
<dbReference type="AlphaFoldDB" id="A0A8J3E5Z5"/>
<feature type="signal peptide" evidence="1">
    <location>
        <begin position="1"/>
        <end position="22"/>
    </location>
</feature>
<name>A0A8J3E5Z5_9PROT</name>
<keyword evidence="4" id="KW-1185">Reference proteome</keyword>
<dbReference type="RefSeq" id="WP_189051108.1">
    <property type="nucleotide sequence ID" value="NZ_BMJQ01000016.1"/>
</dbReference>
<gene>
    <name evidence="3" type="ORF">GCM10011611_52220</name>
</gene>
<feature type="chain" id="PRO_5035165318" description="TNT domain-containing protein" evidence="1">
    <location>
        <begin position="23"/>
        <end position="166"/>
    </location>
</feature>
<dbReference type="PROSITE" id="PS51257">
    <property type="entry name" value="PROKAR_LIPOPROTEIN"/>
    <property type="match status" value="1"/>
</dbReference>
<dbReference type="Proteomes" id="UP000646365">
    <property type="component" value="Unassembled WGS sequence"/>
</dbReference>
<dbReference type="Pfam" id="PF14021">
    <property type="entry name" value="TNT"/>
    <property type="match status" value="1"/>
</dbReference>
<reference evidence="3" key="2">
    <citation type="submission" date="2020-09" db="EMBL/GenBank/DDBJ databases">
        <authorList>
            <person name="Sun Q."/>
            <person name="Zhou Y."/>
        </authorList>
    </citation>
    <scope>NUCLEOTIDE SEQUENCE</scope>
    <source>
        <strain evidence="3">CGMCC 1.15725</strain>
    </source>
</reference>
<evidence type="ECO:0000313" key="3">
    <source>
        <dbReference type="EMBL" id="GGF39367.1"/>
    </source>
</evidence>
<comment type="caution">
    <text evidence="3">The sequence shown here is derived from an EMBL/GenBank/DDBJ whole genome shotgun (WGS) entry which is preliminary data.</text>
</comment>
<evidence type="ECO:0000259" key="2">
    <source>
        <dbReference type="Pfam" id="PF14021"/>
    </source>
</evidence>
<organism evidence="3 4">
    <name type="scientific">Aliidongia dinghuensis</name>
    <dbReference type="NCBI Taxonomy" id="1867774"/>
    <lineage>
        <taxon>Bacteria</taxon>
        <taxon>Pseudomonadati</taxon>
        <taxon>Pseudomonadota</taxon>
        <taxon>Alphaproteobacteria</taxon>
        <taxon>Rhodospirillales</taxon>
        <taxon>Dongiaceae</taxon>
        <taxon>Aliidongia</taxon>
    </lineage>
</organism>
<keyword evidence="1" id="KW-0732">Signal</keyword>
<dbReference type="GO" id="GO:0050135">
    <property type="term" value="F:NADP+ nucleosidase activity"/>
    <property type="evidence" value="ECO:0007669"/>
    <property type="project" value="InterPro"/>
</dbReference>
<dbReference type="PANTHER" id="PTHR42059:SF1">
    <property type="entry name" value="TNT DOMAIN-CONTAINING PROTEIN"/>
    <property type="match status" value="1"/>
</dbReference>
<proteinExistence type="predicted"/>
<accession>A0A8J3E5Z5</accession>
<dbReference type="EMBL" id="BMJQ01000016">
    <property type="protein sequence ID" value="GGF39367.1"/>
    <property type="molecule type" value="Genomic_DNA"/>
</dbReference>
<feature type="domain" description="TNT" evidence="2">
    <location>
        <begin position="71"/>
        <end position="155"/>
    </location>
</feature>
<reference evidence="3" key="1">
    <citation type="journal article" date="2014" name="Int. J. Syst. Evol. Microbiol.">
        <title>Complete genome sequence of Corynebacterium casei LMG S-19264T (=DSM 44701T), isolated from a smear-ripened cheese.</title>
        <authorList>
            <consortium name="US DOE Joint Genome Institute (JGI-PGF)"/>
            <person name="Walter F."/>
            <person name="Albersmeier A."/>
            <person name="Kalinowski J."/>
            <person name="Ruckert C."/>
        </authorList>
    </citation>
    <scope>NUCLEOTIDE SEQUENCE</scope>
    <source>
        <strain evidence="3">CGMCC 1.15725</strain>
    </source>
</reference>
<protein>
    <recommendedName>
        <fullName evidence="2">TNT domain-containing protein</fullName>
    </recommendedName>
</protein>
<sequence>MRHLARLSLVLLTLAGCAAAPAAQSPPPSTPAASQASTLRPDLAQQWRDPSGNIRWPAHDGFAATPVLMVLPPGLLIDRFGSDYGRFFSPKGASFAARALPYVCASLVYRVYKLDQPLIAWTGAAAPWFDQPGGATQIETDATAAQLLADRVIEPVAAPDANPCGK</sequence>
<evidence type="ECO:0000256" key="1">
    <source>
        <dbReference type="SAM" id="SignalP"/>
    </source>
</evidence>